<dbReference type="InterPro" id="IPR042099">
    <property type="entry name" value="ANL_N_sf"/>
</dbReference>
<organism evidence="6 7">
    <name type="scientific">Sorangium cellulosum</name>
    <name type="common">Polyangium cellulosum</name>
    <dbReference type="NCBI Taxonomy" id="56"/>
    <lineage>
        <taxon>Bacteria</taxon>
        <taxon>Pseudomonadati</taxon>
        <taxon>Myxococcota</taxon>
        <taxon>Polyangia</taxon>
        <taxon>Polyangiales</taxon>
        <taxon>Polyangiaceae</taxon>
        <taxon>Sorangium</taxon>
    </lineage>
</organism>
<evidence type="ECO:0000256" key="4">
    <source>
        <dbReference type="ARBA" id="ARBA00024484"/>
    </source>
</evidence>
<comment type="caution">
    <text evidence="6">The sequence shown here is derived from an EMBL/GenBank/DDBJ whole genome shotgun (WGS) entry which is preliminary data.</text>
</comment>
<keyword evidence="2" id="KW-0276">Fatty acid metabolism</keyword>
<dbReference type="InterPro" id="IPR000873">
    <property type="entry name" value="AMP-dep_synth/lig_dom"/>
</dbReference>
<keyword evidence="1 6" id="KW-0436">Ligase</keyword>
<accession>A0A150PQJ7</accession>
<evidence type="ECO:0000313" key="6">
    <source>
        <dbReference type="EMBL" id="KYF57979.1"/>
    </source>
</evidence>
<proteinExistence type="predicted"/>
<dbReference type="AlphaFoldDB" id="A0A150PQJ7"/>
<protein>
    <submittedName>
        <fullName evidence="6">Long-chain fatty acid--CoA ligase</fullName>
    </submittedName>
</protein>
<reference evidence="6 7" key="1">
    <citation type="submission" date="2014-02" db="EMBL/GenBank/DDBJ databases">
        <title>The small core and large imbalanced accessory genome model reveals a collaborative survival strategy of Sorangium cellulosum strains in nature.</title>
        <authorList>
            <person name="Han K."/>
            <person name="Peng R."/>
            <person name="Blom J."/>
            <person name="Li Y.-Z."/>
        </authorList>
    </citation>
    <scope>NUCLEOTIDE SEQUENCE [LARGE SCALE GENOMIC DNA]</scope>
    <source>
        <strain evidence="6 7">So0157-18</strain>
    </source>
</reference>
<dbReference type="SUPFAM" id="SSF56801">
    <property type="entry name" value="Acetyl-CoA synthetase-like"/>
    <property type="match status" value="1"/>
</dbReference>
<sequence length="592" mass="64451">MPCDSIPRRLLGQAKVRPEAPAHYVKEGGFWRMTSFREYASEVQRAGKALIALGVAPGDALSLLGFNRPEWVVLHVAGMAVGGAPAGIYTTCSPEEVRHVVHHSASKLVLVENRAQLEKIVCHWDRLPQLAWVVLMRGAAPTGDPRVLSWDEFLARGSRVPDELFEQRLDALEPRGLATLLYTSGTVGPPKGVMLSHENLTSSADVAARIVPFSPWDIGLSYLPLSHIAEQMFTIHLPASVGAAVYFAESLEALADNLREVRPTAFFGVPRVWEKMRAGIDAKLSGAKGLQKFTLQQARRVGLQHSELRARGEQPGPLLALQHRLYDKLVYSKVKAAIGLGRAHVCSTGAAPIAKELLEFFASLDLLITEVYGQSEVTGATTYNLPGRTKLGSVGPVVPGMDVRIADDGELLVKGPTVFLGYYKDPEATAQALVDGWLHTGDLGRFDEEGFLHITGRKKEILITAGGKNVSPKNIEEALKRHDLIAEAVVVGDGRKFLTALLVLAPDAVKRFAAERGLSGDLSPASPELREAVQRAVDEVNGELAQVETIKKFSILPRGFTIEDGELTPTLKIKRRSVSQNFAREIEAMYAE</sequence>
<evidence type="ECO:0000256" key="3">
    <source>
        <dbReference type="ARBA" id="ARBA00023098"/>
    </source>
</evidence>
<evidence type="ECO:0000256" key="1">
    <source>
        <dbReference type="ARBA" id="ARBA00022598"/>
    </source>
</evidence>
<dbReference type="Gene3D" id="3.40.50.12780">
    <property type="entry name" value="N-terminal domain of ligase-like"/>
    <property type="match status" value="1"/>
</dbReference>
<dbReference type="Gene3D" id="3.30.300.30">
    <property type="match status" value="1"/>
</dbReference>
<keyword evidence="3" id="KW-0443">Lipid metabolism</keyword>
<dbReference type="EMBL" id="JELX01001717">
    <property type="protein sequence ID" value="KYF57979.1"/>
    <property type="molecule type" value="Genomic_DNA"/>
</dbReference>
<dbReference type="PANTHER" id="PTHR43272:SF32">
    <property type="entry name" value="AMP-DEPENDENT SYNTHETASE_LIGASE DOMAIN-CONTAINING PROTEIN"/>
    <property type="match status" value="1"/>
</dbReference>
<evidence type="ECO:0000313" key="7">
    <source>
        <dbReference type="Proteomes" id="UP000075604"/>
    </source>
</evidence>
<comment type="catalytic activity">
    <reaction evidence="4">
        <text>a long-chain fatty acid + ATP + CoA = a long-chain fatty acyl-CoA + AMP + diphosphate</text>
        <dbReference type="Rhea" id="RHEA:15421"/>
        <dbReference type="ChEBI" id="CHEBI:30616"/>
        <dbReference type="ChEBI" id="CHEBI:33019"/>
        <dbReference type="ChEBI" id="CHEBI:57287"/>
        <dbReference type="ChEBI" id="CHEBI:57560"/>
        <dbReference type="ChEBI" id="CHEBI:83139"/>
        <dbReference type="ChEBI" id="CHEBI:456215"/>
        <dbReference type="EC" id="6.2.1.3"/>
    </reaction>
    <physiologicalReaction direction="left-to-right" evidence="4">
        <dbReference type="Rhea" id="RHEA:15422"/>
    </physiologicalReaction>
</comment>
<evidence type="ECO:0000256" key="2">
    <source>
        <dbReference type="ARBA" id="ARBA00022832"/>
    </source>
</evidence>
<dbReference type="Pfam" id="PF23562">
    <property type="entry name" value="AMP-binding_C_3"/>
    <property type="match status" value="1"/>
</dbReference>
<dbReference type="GO" id="GO:0004467">
    <property type="term" value="F:long-chain fatty acid-CoA ligase activity"/>
    <property type="evidence" value="ECO:0007669"/>
    <property type="project" value="UniProtKB-EC"/>
</dbReference>
<dbReference type="Pfam" id="PF00501">
    <property type="entry name" value="AMP-binding"/>
    <property type="match status" value="1"/>
</dbReference>
<dbReference type="InterPro" id="IPR045851">
    <property type="entry name" value="AMP-bd_C_sf"/>
</dbReference>
<dbReference type="GO" id="GO:0016020">
    <property type="term" value="C:membrane"/>
    <property type="evidence" value="ECO:0007669"/>
    <property type="project" value="TreeGrafter"/>
</dbReference>
<evidence type="ECO:0000259" key="5">
    <source>
        <dbReference type="Pfam" id="PF00501"/>
    </source>
</evidence>
<gene>
    <name evidence="6" type="ORF">BE04_40995</name>
</gene>
<dbReference type="Proteomes" id="UP000075604">
    <property type="component" value="Unassembled WGS sequence"/>
</dbReference>
<feature type="domain" description="AMP-dependent synthetase/ligase" evidence="5">
    <location>
        <begin position="13"/>
        <end position="423"/>
    </location>
</feature>
<name>A0A150PQJ7_SORCE</name>
<dbReference type="PANTHER" id="PTHR43272">
    <property type="entry name" value="LONG-CHAIN-FATTY-ACID--COA LIGASE"/>
    <property type="match status" value="1"/>
</dbReference>